<dbReference type="SUPFAM" id="SSF50249">
    <property type="entry name" value="Nucleic acid-binding proteins"/>
    <property type="match status" value="1"/>
</dbReference>
<dbReference type="OrthoDB" id="10254436at2759"/>
<evidence type="ECO:0000256" key="10">
    <source>
        <dbReference type="ARBA" id="ARBA00023139"/>
    </source>
</evidence>
<feature type="domain" description="Small ribosomal subunit protein uS17 N-terminal" evidence="16">
    <location>
        <begin position="260"/>
        <end position="321"/>
    </location>
</feature>
<feature type="repeat" description="PPR" evidence="15">
    <location>
        <begin position="177"/>
        <end position="211"/>
    </location>
</feature>
<keyword evidence="18" id="KW-1185">Reference proteome</keyword>
<proteinExistence type="inferred from homology"/>
<keyword evidence="3" id="KW-0488">Methylation</keyword>
<dbReference type="AlphaFoldDB" id="A0A9P6XJT9"/>
<name>A0A9P6XJT9_RHIOR</name>
<evidence type="ECO:0000256" key="12">
    <source>
        <dbReference type="ARBA" id="ARBA00023288"/>
    </source>
</evidence>
<dbReference type="GO" id="GO:0022627">
    <property type="term" value="C:cytosolic small ribosomal subunit"/>
    <property type="evidence" value="ECO:0007669"/>
    <property type="project" value="TreeGrafter"/>
</dbReference>
<comment type="caution">
    <text evidence="17">The sequence shown here is derived from an EMBL/GenBank/DDBJ whole genome shotgun (WGS) entry which is preliminary data.</text>
</comment>
<dbReference type="Pfam" id="PF13041">
    <property type="entry name" value="PPR_2"/>
    <property type="match status" value="1"/>
</dbReference>
<evidence type="ECO:0000256" key="15">
    <source>
        <dbReference type="PROSITE-ProRule" id="PRU00708"/>
    </source>
</evidence>
<dbReference type="NCBIfam" id="TIGR00756">
    <property type="entry name" value="PPR"/>
    <property type="match status" value="1"/>
</dbReference>
<dbReference type="GO" id="GO:0003723">
    <property type="term" value="F:RNA binding"/>
    <property type="evidence" value="ECO:0007669"/>
    <property type="project" value="UniProtKB-KW"/>
</dbReference>
<evidence type="ECO:0000256" key="1">
    <source>
        <dbReference type="ARBA" id="ARBA00004496"/>
    </source>
</evidence>
<keyword evidence="9" id="KW-0007">Acetylation</keyword>
<protein>
    <recommendedName>
        <fullName evidence="13">Small ribosomal subunit protein uS17</fullName>
    </recommendedName>
    <alternativeName>
        <fullName evidence="14">40S ribosomal protein S11</fullName>
    </alternativeName>
</protein>
<evidence type="ECO:0000313" key="17">
    <source>
        <dbReference type="EMBL" id="KAG1315340.1"/>
    </source>
</evidence>
<dbReference type="PROSITE" id="PS51375">
    <property type="entry name" value="PPR"/>
    <property type="match status" value="1"/>
</dbReference>
<reference evidence="17" key="1">
    <citation type="journal article" date="2020" name="Microb. Genom.">
        <title>Genetic diversity of clinical and environmental Mucorales isolates obtained from an investigation of mucormycosis cases among solid organ transplant recipients.</title>
        <authorList>
            <person name="Nguyen M.H."/>
            <person name="Kaul D."/>
            <person name="Muto C."/>
            <person name="Cheng S.J."/>
            <person name="Richter R.A."/>
            <person name="Bruno V.M."/>
            <person name="Liu G."/>
            <person name="Beyhan S."/>
            <person name="Sundermann A.J."/>
            <person name="Mounaud S."/>
            <person name="Pasculle A.W."/>
            <person name="Nierman W.C."/>
            <person name="Driscoll E."/>
            <person name="Cumbie R."/>
            <person name="Clancy C.J."/>
            <person name="Dupont C.L."/>
        </authorList>
    </citation>
    <scope>NUCLEOTIDE SEQUENCE</scope>
    <source>
        <strain evidence="17">GL11</strain>
    </source>
</reference>
<dbReference type="InterPro" id="IPR012340">
    <property type="entry name" value="NA-bd_OB-fold"/>
</dbReference>
<dbReference type="PANTHER" id="PTHR10744:SF9">
    <property type="entry name" value="40S RIBOSOMAL PROTEIN S11-RELATED"/>
    <property type="match status" value="1"/>
</dbReference>
<dbReference type="InterPro" id="IPR019979">
    <property type="entry name" value="Ribosomal_uS17_CS"/>
</dbReference>
<evidence type="ECO:0000256" key="5">
    <source>
        <dbReference type="ARBA" id="ARBA00022553"/>
    </source>
</evidence>
<comment type="similarity">
    <text evidence="2">Belongs to the universal ribosomal protein uS17 family.</text>
</comment>
<dbReference type="CDD" id="cd00364">
    <property type="entry name" value="Ribosomal_uS17"/>
    <property type="match status" value="1"/>
</dbReference>
<dbReference type="Pfam" id="PF16205">
    <property type="entry name" value="Ribosomal_S17_N"/>
    <property type="match status" value="1"/>
</dbReference>
<dbReference type="GO" id="GO:0006412">
    <property type="term" value="P:translation"/>
    <property type="evidence" value="ECO:0007669"/>
    <property type="project" value="InterPro"/>
</dbReference>
<dbReference type="Gene3D" id="2.40.50.1000">
    <property type="match status" value="1"/>
</dbReference>
<dbReference type="InterPro" id="IPR000266">
    <property type="entry name" value="Ribosomal_uS17"/>
</dbReference>
<evidence type="ECO:0000313" key="18">
    <source>
        <dbReference type="Proteomes" id="UP000716291"/>
    </source>
</evidence>
<dbReference type="GO" id="GO:0003735">
    <property type="term" value="F:structural constituent of ribosome"/>
    <property type="evidence" value="ECO:0007669"/>
    <property type="project" value="InterPro"/>
</dbReference>
<dbReference type="PROSITE" id="PS00056">
    <property type="entry name" value="RIBOSOMAL_S17"/>
    <property type="match status" value="1"/>
</dbReference>
<keyword evidence="7" id="KW-0164">Citrullination</keyword>
<evidence type="ECO:0000256" key="2">
    <source>
        <dbReference type="ARBA" id="ARBA00010254"/>
    </source>
</evidence>
<keyword evidence="5" id="KW-0597">Phosphoprotein</keyword>
<evidence type="ECO:0000256" key="13">
    <source>
        <dbReference type="ARBA" id="ARBA00035164"/>
    </source>
</evidence>
<accession>A0A9P6XJT9</accession>
<keyword evidence="6" id="KW-0694">RNA-binding</keyword>
<comment type="subcellular location">
    <subcellularLocation>
        <location evidence="1">Cytoplasm</location>
    </subcellularLocation>
</comment>
<keyword evidence="10" id="KW-0564">Palmitate</keyword>
<evidence type="ECO:0000256" key="14">
    <source>
        <dbReference type="ARBA" id="ARBA00035471"/>
    </source>
</evidence>
<dbReference type="FunFam" id="2.40.50.1000:FF:000008">
    <property type="entry name" value="40S ribosomal protein S11"/>
    <property type="match status" value="1"/>
</dbReference>
<sequence length="408" mass="46862">MRPARVLNLFISNILPRHESLLLRLQRRNPSTCLGCGRFQSRWKFLRSYSTQPNTIDTSKIRTTETCISIVKLAKQRRPSEALSTYLKLVEQGGFPNQEALYSLARSLYVNNHLVGMQALYDTLDQIYNTCPLSDRTQRSLTYIYTMFINLIARTTGDMQAIQKVCQNMSQPIMRGNVVIYNTLIKTFLENGDIENAKKAYEELKRHSAPTVATFGIWMKDAVERRDMKAMMLYLDEMEAYSIPPDYAMVDMVVSVLCHTEKAFQKQAGIFQNSKDAKKRNQRWFKEVGNGFKTPKEAKVGTYIDKKCPFVGEVNIQGRILTGVVVSTKMKRTLVVRRDYLHYIPKYNRYEKRHKNISAHVSPAFDNQAIQVGDMVTIGQCRPLSKTVRFNVIKVSKAKGTAKAFNKF</sequence>
<evidence type="ECO:0000256" key="4">
    <source>
        <dbReference type="ARBA" id="ARBA00022490"/>
    </source>
</evidence>
<organism evidence="17 18">
    <name type="scientific">Rhizopus oryzae</name>
    <name type="common">Mucormycosis agent</name>
    <name type="synonym">Rhizopus arrhizus var. delemar</name>
    <dbReference type="NCBI Taxonomy" id="64495"/>
    <lineage>
        <taxon>Eukaryota</taxon>
        <taxon>Fungi</taxon>
        <taxon>Fungi incertae sedis</taxon>
        <taxon>Mucoromycota</taxon>
        <taxon>Mucoromycotina</taxon>
        <taxon>Mucoromycetes</taxon>
        <taxon>Mucorales</taxon>
        <taxon>Mucorineae</taxon>
        <taxon>Rhizopodaceae</taxon>
        <taxon>Rhizopus</taxon>
    </lineage>
</organism>
<keyword evidence="4" id="KW-0963">Cytoplasm</keyword>
<keyword evidence="11" id="KW-0687">Ribonucleoprotein</keyword>
<keyword evidence="8" id="KW-0689">Ribosomal protein</keyword>
<gene>
    <name evidence="17" type="ORF">G6F64_000749</name>
</gene>
<dbReference type="InterPro" id="IPR002885">
    <property type="entry name" value="PPR_rpt"/>
</dbReference>
<keyword evidence="12" id="KW-0449">Lipoprotein</keyword>
<dbReference type="InterPro" id="IPR011990">
    <property type="entry name" value="TPR-like_helical_dom_sf"/>
</dbReference>
<dbReference type="PANTHER" id="PTHR10744">
    <property type="entry name" value="40S RIBOSOMAL PROTEIN S11 FAMILY MEMBER"/>
    <property type="match status" value="1"/>
</dbReference>
<evidence type="ECO:0000256" key="11">
    <source>
        <dbReference type="ARBA" id="ARBA00023274"/>
    </source>
</evidence>
<evidence type="ECO:0000256" key="9">
    <source>
        <dbReference type="ARBA" id="ARBA00022990"/>
    </source>
</evidence>
<dbReference type="Proteomes" id="UP000716291">
    <property type="component" value="Unassembled WGS sequence"/>
</dbReference>
<dbReference type="InterPro" id="IPR032440">
    <property type="entry name" value="Ribosomal_uS17_N"/>
</dbReference>
<evidence type="ECO:0000256" key="3">
    <source>
        <dbReference type="ARBA" id="ARBA00022481"/>
    </source>
</evidence>
<evidence type="ECO:0000256" key="6">
    <source>
        <dbReference type="ARBA" id="ARBA00022884"/>
    </source>
</evidence>
<evidence type="ECO:0000259" key="16">
    <source>
        <dbReference type="Pfam" id="PF16205"/>
    </source>
</evidence>
<evidence type="ECO:0000256" key="8">
    <source>
        <dbReference type="ARBA" id="ARBA00022980"/>
    </source>
</evidence>
<dbReference type="EMBL" id="JAANQT010000049">
    <property type="protein sequence ID" value="KAG1315340.1"/>
    <property type="molecule type" value="Genomic_DNA"/>
</dbReference>
<evidence type="ECO:0000256" key="7">
    <source>
        <dbReference type="ARBA" id="ARBA00022934"/>
    </source>
</evidence>
<dbReference type="Pfam" id="PF00366">
    <property type="entry name" value="Ribosomal_S17"/>
    <property type="match status" value="1"/>
</dbReference>
<dbReference type="Gene3D" id="1.25.40.10">
    <property type="entry name" value="Tetratricopeptide repeat domain"/>
    <property type="match status" value="1"/>
</dbReference>